<dbReference type="RefSeq" id="WP_272019903.1">
    <property type="nucleotide sequence ID" value="NZ_CP098494.1"/>
</dbReference>
<reference evidence="2 3" key="1">
    <citation type="submission" date="2022-06" db="EMBL/GenBank/DDBJ databases">
        <authorList>
            <person name="Liu G."/>
        </authorList>
    </citation>
    <scope>NUCLEOTIDE SEQUENCE [LARGE SCALE GENOMIC DNA]</scope>
    <source>
        <strain evidence="2 3">E4</strain>
    </source>
</reference>
<evidence type="ECO:0008006" key="4">
    <source>
        <dbReference type="Google" id="ProtNLM"/>
    </source>
</evidence>
<name>A0ABY4UBX5_9SPHN</name>
<feature type="transmembrane region" description="Helical" evidence="1">
    <location>
        <begin position="46"/>
        <end position="65"/>
    </location>
</feature>
<gene>
    <name evidence="2" type="ORF">NCF85_02675</name>
</gene>
<proteinExistence type="predicted"/>
<keyword evidence="3" id="KW-1185">Reference proteome</keyword>
<evidence type="ECO:0000313" key="2">
    <source>
        <dbReference type="EMBL" id="USA61903.1"/>
    </source>
</evidence>
<dbReference type="EMBL" id="CP098494">
    <property type="protein sequence ID" value="USA61903.1"/>
    <property type="molecule type" value="Genomic_DNA"/>
</dbReference>
<sequence>MACDENGGSYGKTMLDAVLSITVLAAILLVAGAYFMWRRTGNVKNALLMVVLAAIALMNVAIWTVPDAGGSAPLDKLEQGTR</sequence>
<feature type="transmembrane region" description="Helical" evidence="1">
    <location>
        <begin position="17"/>
        <end position="37"/>
    </location>
</feature>
<evidence type="ECO:0000256" key="1">
    <source>
        <dbReference type="SAM" id="Phobius"/>
    </source>
</evidence>
<evidence type="ECO:0000313" key="3">
    <source>
        <dbReference type="Proteomes" id="UP001056619"/>
    </source>
</evidence>
<dbReference type="Proteomes" id="UP001056619">
    <property type="component" value="Chromosome"/>
</dbReference>
<keyword evidence="1" id="KW-0472">Membrane</keyword>
<protein>
    <recommendedName>
        <fullName evidence="4">LPXTG cell wall anchor domain-containing protein</fullName>
    </recommendedName>
</protein>
<accession>A0ABY4UBX5</accession>
<keyword evidence="1" id="KW-1133">Transmembrane helix</keyword>
<keyword evidence="1" id="KW-0812">Transmembrane</keyword>
<organism evidence="2 3">
    <name type="scientific">Qipengyuania citrea</name>
    <dbReference type="NCBI Taxonomy" id="225971"/>
    <lineage>
        <taxon>Bacteria</taxon>
        <taxon>Pseudomonadati</taxon>
        <taxon>Pseudomonadota</taxon>
        <taxon>Alphaproteobacteria</taxon>
        <taxon>Sphingomonadales</taxon>
        <taxon>Erythrobacteraceae</taxon>
        <taxon>Qipengyuania</taxon>
    </lineage>
</organism>